<dbReference type="Proteomes" id="UP000298781">
    <property type="component" value="Chromosome"/>
</dbReference>
<dbReference type="GO" id="GO:0006208">
    <property type="term" value="P:pyrimidine nucleobase catabolic process"/>
    <property type="evidence" value="ECO:0007669"/>
    <property type="project" value="TreeGrafter"/>
</dbReference>
<dbReference type="GO" id="GO:0042602">
    <property type="term" value="F:riboflavin reductase (NADPH) activity"/>
    <property type="evidence" value="ECO:0007669"/>
    <property type="project" value="TreeGrafter"/>
</dbReference>
<dbReference type="InterPro" id="IPR002563">
    <property type="entry name" value="Flavin_Rdtase-like_dom"/>
</dbReference>
<accession>A0A4D7AYL8</accession>
<evidence type="ECO:0000313" key="5">
    <source>
        <dbReference type="Proteomes" id="UP000298781"/>
    </source>
</evidence>
<dbReference type="EMBL" id="CP039690">
    <property type="protein sequence ID" value="QCI66594.1"/>
    <property type="molecule type" value="Genomic_DNA"/>
</dbReference>
<evidence type="ECO:0000313" key="4">
    <source>
        <dbReference type="EMBL" id="QCI66594.1"/>
    </source>
</evidence>
<dbReference type="PANTHER" id="PTHR30466:SF1">
    <property type="entry name" value="FMN REDUCTASE (NADH) RUTF"/>
    <property type="match status" value="1"/>
</dbReference>
<dbReference type="SMART" id="SM00903">
    <property type="entry name" value="Flavin_Reduct"/>
    <property type="match status" value="1"/>
</dbReference>
<feature type="region of interest" description="Disordered" evidence="2">
    <location>
        <begin position="1"/>
        <end position="27"/>
    </location>
</feature>
<keyword evidence="1" id="KW-0560">Oxidoreductase</keyword>
<dbReference type="PANTHER" id="PTHR30466">
    <property type="entry name" value="FLAVIN REDUCTASE"/>
    <property type="match status" value="1"/>
</dbReference>
<dbReference type="OrthoDB" id="9789254at2"/>
<dbReference type="KEGG" id="pstg:E8M01_21600"/>
<dbReference type="AlphaFoldDB" id="A0A4D7AYL8"/>
<organism evidence="4 5">
    <name type="scientific">Phreatobacter stygius</name>
    <dbReference type="NCBI Taxonomy" id="1940610"/>
    <lineage>
        <taxon>Bacteria</taxon>
        <taxon>Pseudomonadati</taxon>
        <taxon>Pseudomonadota</taxon>
        <taxon>Alphaproteobacteria</taxon>
        <taxon>Hyphomicrobiales</taxon>
        <taxon>Phreatobacteraceae</taxon>
        <taxon>Phreatobacter</taxon>
    </lineage>
</organism>
<dbReference type="InterPro" id="IPR050268">
    <property type="entry name" value="NADH-dep_flavin_reductase"/>
</dbReference>
<keyword evidence="5" id="KW-1185">Reference proteome</keyword>
<dbReference type="InterPro" id="IPR012349">
    <property type="entry name" value="Split_barrel_FMN-bd"/>
</dbReference>
<name>A0A4D7AYL8_9HYPH</name>
<dbReference type="RefSeq" id="WP_136962035.1">
    <property type="nucleotide sequence ID" value="NZ_CP039690.1"/>
</dbReference>
<proteinExistence type="predicted"/>
<dbReference type="Gene3D" id="2.30.110.10">
    <property type="entry name" value="Electron Transport, Fmn-binding Protein, Chain A"/>
    <property type="match status" value="1"/>
</dbReference>
<evidence type="ECO:0000256" key="1">
    <source>
        <dbReference type="ARBA" id="ARBA00023002"/>
    </source>
</evidence>
<gene>
    <name evidence="4" type="ORF">E8M01_21600</name>
</gene>
<evidence type="ECO:0000256" key="2">
    <source>
        <dbReference type="SAM" id="MobiDB-lite"/>
    </source>
</evidence>
<evidence type="ECO:0000259" key="3">
    <source>
        <dbReference type="SMART" id="SM00903"/>
    </source>
</evidence>
<dbReference type="GO" id="GO:0010181">
    <property type="term" value="F:FMN binding"/>
    <property type="evidence" value="ECO:0007669"/>
    <property type="project" value="InterPro"/>
</dbReference>
<protein>
    <submittedName>
        <fullName evidence="4">Flavin reductase family protein</fullName>
    </submittedName>
</protein>
<sequence>MTRTMATQDAPGRPVADDPAFSHSLHPARPESAVGLAEFRAGMRALPGAVMVLTTADGGQRSGLTATAVCSLSAEPPRLLACVNKRGQTFQMMHRARRLAVNVLAEHHHALAECFAGFDRTVDDRFMLGRWREVELGRLPVLDDAVVAFECDIAEIICAVSHGLVIADITAIHVAADARPLLYADGRFAALADTFVDPRYGFQF</sequence>
<dbReference type="SUPFAM" id="SSF50475">
    <property type="entry name" value="FMN-binding split barrel"/>
    <property type="match status" value="1"/>
</dbReference>
<dbReference type="Pfam" id="PF01613">
    <property type="entry name" value="Flavin_Reduct"/>
    <property type="match status" value="1"/>
</dbReference>
<reference evidence="4 5" key="1">
    <citation type="submission" date="2019-04" db="EMBL/GenBank/DDBJ databases">
        <title>Phreatobacter aquaticus sp. nov.</title>
        <authorList>
            <person name="Choi A."/>
        </authorList>
    </citation>
    <scope>NUCLEOTIDE SEQUENCE [LARGE SCALE GENOMIC DNA]</scope>
    <source>
        <strain evidence="4 5">KCTC 52518</strain>
    </source>
</reference>
<feature type="domain" description="Flavin reductase like" evidence="3">
    <location>
        <begin position="43"/>
        <end position="190"/>
    </location>
</feature>